<dbReference type="Proteomes" id="UP000477311">
    <property type="component" value="Unassembled WGS sequence"/>
</dbReference>
<dbReference type="AlphaFoldDB" id="A0A6M1RPB0"/>
<proteinExistence type="predicted"/>
<sequence length="198" mass="22580">MAGVVETMVREYFEHLGFLVRQERKYVTPARREVEDGDFWVVHPQPEGGEGELPFVMDSAAVRRLGRAVVGVRGWHLEVLSAARLRSVPEILRFVEPAAWRRALRGLGAEPVPYRLLVISGLPRDEGERRETVEMLRRRGVDGVLPLRTILLELVQVVEPNRNYVKSDLFQTLRLLKRFGFLAVPQMELFGRGGRGRG</sequence>
<name>A0A6M1RPB0_9BACT</name>
<dbReference type="EMBL" id="JAAKYA010000018">
    <property type="protein sequence ID" value="NGO38515.1"/>
    <property type="molecule type" value="Genomic_DNA"/>
</dbReference>
<keyword evidence="2" id="KW-1185">Reference proteome</keyword>
<comment type="caution">
    <text evidence="1">The sequence shown here is derived from an EMBL/GenBank/DDBJ whole genome shotgun (WGS) entry which is preliminary data.</text>
</comment>
<organism evidence="1 2">
    <name type="scientific">Limisphaera ngatamarikiensis</name>
    <dbReference type="NCBI Taxonomy" id="1324935"/>
    <lineage>
        <taxon>Bacteria</taxon>
        <taxon>Pseudomonadati</taxon>
        <taxon>Verrucomicrobiota</taxon>
        <taxon>Verrucomicrobiia</taxon>
        <taxon>Limisphaerales</taxon>
        <taxon>Limisphaeraceae</taxon>
        <taxon>Limisphaera</taxon>
    </lineage>
</organism>
<protein>
    <submittedName>
        <fullName evidence="1">Uncharacterized protein</fullName>
    </submittedName>
</protein>
<evidence type="ECO:0000313" key="1">
    <source>
        <dbReference type="EMBL" id="NGO38515.1"/>
    </source>
</evidence>
<evidence type="ECO:0000313" key="2">
    <source>
        <dbReference type="Proteomes" id="UP000477311"/>
    </source>
</evidence>
<dbReference type="RefSeq" id="WP_165106036.1">
    <property type="nucleotide sequence ID" value="NZ_JAAKYA010000018.1"/>
</dbReference>
<accession>A0A6M1RPB0</accession>
<gene>
    <name evidence="1" type="ORF">G4L39_03760</name>
</gene>
<reference evidence="1 2" key="1">
    <citation type="submission" date="2020-02" db="EMBL/GenBank/DDBJ databases">
        <title>Draft genome sequence of Limisphaera ngatamarikiensis NGM72.4T, a thermophilic Verrucomicrobia grouped in subdivision 3.</title>
        <authorList>
            <person name="Carere C.R."/>
            <person name="Steen J."/>
            <person name="Hugenholtz P."/>
            <person name="Stott M.B."/>
        </authorList>
    </citation>
    <scope>NUCLEOTIDE SEQUENCE [LARGE SCALE GENOMIC DNA]</scope>
    <source>
        <strain evidence="1 2">NGM72.4</strain>
    </source>
</reference>